<dbReference type="EMBL" id="KN847914">
    <property type="protein sequence ID" value="KIR37724.1"/>
    <property type="molecule type" value="Genomic_DNA"/>
</dbReference>
<feature type="region of interest" description="Disordered" evidence="6">
    <location>
        <begin position="511"/>
        <end position="691"/>
    </location>
</feature>
<feature type="compositionally biased region" description="Acidic residues" evidence="6">
    <location>
        <begin position="1262"/>
        <end position="1271"/>
    </location>
</feature>
<dbReference type="Pfam" id="PF02902">
    <property type="entry name" value="Peptidase_C48"/>
    <property type="match status" value="1"/>
</dbReference>
<gene>
    <name evidence="8" type="ORF">I313_06449</name>
</gene>
<evidence type="ECO:0000256" key="3">
    <source>
        <dbReference type="ARBA" id="ARBA00022670"/>
    </source>
</evidence>
<dbReference type="PANTHER" id="PTHR46896">
    <property type="entry name" value="SENTRIN-SPECIFIC PROTEASE"/>
    <property type="match status" value="1"/>
</dbReference>
<evidence type="ECO:0000256" key="1">
    <source>
        <dbReference type="ARBA" id="ARBA00005234"/>
    </source>
</evidence>
<evidence type="ECO:0000259" key="7">
    <source>
        <dbReference type="PROSITE" id="PS50600"/>
    </source>
</evidence>
<feature type="compositionally biased region" description="Basic and acidic residues" evidence="6">
    <location>
        <begin position="362"/>
        <end position="371"/>
    </location>
</feature>
<dbReference type="GO" id="GO:0005634">
    <property type="term" value="C:nucleus"/>
    <property type="evidence" value="ECO:0007669"/>
    <property type="project" value="TreeGrafter"/>
</dbReference>
<feature type="compositionally biased region" description="Basic and acidic residues" evidence="6">
    <location>
        <begin position="901"/>
        <end position="963"/>
    </location>
</feature>
<dbReference type="GO" id="GO:0016926">
    <property type="term" value="P:protein desumoylation"/>
    <property type="evidence" value="ECO:0007669"/>
    <property type="project" value="TreeGrafter"/>
</dbReference>
<feature type="region of interest" description="Disordered" evidence="6">
    <location>
        <begin position="316"/>
        <end position="418"/>
    </location>
</feature>
<name>A0A0D0UUF2_9TREE</name>
<dbReference type="PROSITE" id="PS50600">
    <property type="entry name" value="ULP_PROTEASE"/>
    <property type="match status" value="1"/>
</dbReference>
<dbReference type="HOGENOM" id="CLU_251406_0_0_1"/>
<feature type="compositionally biased region" description="Polar residues" evidence="6">
    <location>
        <begin position="591"/>
        <end position="620"/>
    </location>
</feature>
<keyword evidence="9" id="KW-1185">Reference proteome</keyword>
<feature type="compositionally biased region" description="Polar residues" evidence="6">
    <location>
        <begin position="136"/>
        <end position="154"/>
    </location>
</feature>
<protein>
    <submittedName>
        <fullName evidence="8">Peptidase</fullName>
    </submittedName>
</protein>
<dbReference type="Gene3D" id="3.40.395.10">
    <property type="entry name" value="Adenoviral Proteinase, Chain A"/>
    <property type="match status" value="1"/>
</dbReference>
<feature type="region of interest" description="Disordered" evidence="6">
    <location>
        <begin position="215"/>
        <end position="234"/>
    </location>
</feature>
<feature type="region of interest" description="Disordered" evidence="6">
    <location>
        <begin position="882"/>
        <end position="1044"/>
    </location>
</feature>
<keyword evidence="5" id="KW-0378">Hydrolase</keyword>
<feature type="compositionally biased region" description="Basic and acidic residues" evidence="6">
    <location>
        <begin position="396"/>
        <end position="409"/>
    </location>
</feature>
<feature type="compositionally biased region" description="Basic and acidic residues" evidence="6">
    <location>
        <begin position="1142"/>
        <end position="1153"/>
    </location>
</feature>
<dbReference type="SUPFAM" id="SSF54001">
    <property type="entry name" value="Cysteine proteinases"/>
    <property type="match status" value="1"/>
</dbReference>
<evidence type="ECO:0000256" key="2">
    <source>
        <dbReference type="ARBA" id="ARBA00022553"/>
    </source>
</evidence>
<feature type="domain" description="Ubiquitin-like protease family profile" evidence="7">
    <location>
        <begin position="435"/>
        <end position="819"/>
    </location>
</feature>
<feature type="compositionally biased region" description="Basic and acidic residues" evidence="6">
    <location>
        <begin position="1"/>
        <end position="11"/>
    </location>
</feature>
<comment type="similarity">
    <text evidence="1">Belongs to the peptidase C48 family.</text>
</comment>
<dbReference type="GO" id="GO:0006508">
    <property type="term" value="P:proteolysis"/>
    <property type="evidence" value="ECO:0007669"/>
    <property type="project" value="UniProtKB-KW"/>
</dbReference>
<evidence type="ECO:0000256" key="5">
    <source>
        <dbReference type="ARBA" id="ARBA00022801"/>
    </source>
</evidence>
<dbReference type="OrthoDB" id="442460at2759"/>
<feature type="compositionally biased region" description="Basic and acidic residues" evidence="6">
    <location>
        <begin position="565"/>
        <end position="579"/>
    </location>
</feature>
<feature type="compositionally biased region" description="Polar residues" evidence="6">
    <location>
        <begin position="1229"/>
        <end position="1240"/>
    </location>
</feature>
<organism evidence="8 9">
    <name type="scientific">Cryptococcus deuterogattii Ram5</name>
    <dbReference type="NCBI Taxonomy" id="1296110"/>
    <lineage>
        <taxon>Eukaryota</taxon>
        <taxon>Fungi</taxon>
        <taxon>Dikarya</taxon>
        <taxon>Basidiomycota</taxon>
        <taxon>Agaricomycotina</taxon>
        <taxon>Tremellomycetes</taxon>
        <taxon>Tremellales</taxon>
        <taxon>Cryptococcaceae</taxon>
        <taxon>Cryptococcus</taxon>
        <taxon>Cryptococcus gattii species complex</taxon>
    </lineage>
</organism>
<dbReference type="InterPro" id="IPR051947">
    <property type="entry name" value="Sentrin-specific_protease"/>
</dbReference>
<dbReference type="InterPro" id="IPR003653">
    <property type="entry name" value="Peptidase_C48_C"/>
</dbReference>
<feature type="compositionally biased region" description="Basic and acidic residues" evidence="6">
    <location>
        <begin position="316"/>
        <end position="327"/>
    </location>
</feature>
<feature type="compositionally biased region" description="Polar residues" evidence="6">
    <location>
        <begin position="525"/>
        <end position="534"/>
    </location>
</feature>
<dbReference type="Proteomes" id="UP000053392">
    <property type="component" value="Unassembled WGS sequence"/>
</dbReference>
<accession>A0A0D0UUF2</accession>
<dbReference type="InterPro" id="IPR038765">
    <property type="entry name" value="Papain-like_cys_pep_sf"/>
</dbReference>
<evidence type="ECO:0000313" key="9">
    <source>
        <dbReference type="Proteomes" id="UP000053392"/>
    </source>
</evidence>
<feature type="region of interest" description="Disordered" evidence="6">
    <location>
        <begin position="1106"/>
        <end position="1346"/>
    </location>
</feature>
<evidence type="ECO:0000313" key="8">
    <source>
        <dbReference type="EMBL" id="KIR37724.1"/>
    </source>
</evidence>
<dbReference type="PANTHER" id="PTHR46896:SF3">
    <property type="entry name" value="FI06413P-RELATED"/>
    <property type="match status" value="1"/>
</dbReference>
<feature type="compositionally biased region" description="Low complexity" evidence="6">
    <location>
        <begin position="1018"/>
        <end position="1029"/>
    </location>
</feature>
<sequence>MAGQDRQEANGRRARTRISNVVNGYSPYGASHRTGTASRRSSLAKAVPEGEFYSSPKVSGARQLNTPTQQNARASTSNTRSLSRNQLLANARSTHSAGLHDDSDDAEGSPVRKAYKPDEPEDDVPVLVESPGKGPSSAQPTRRANGEQGPNSNPFKGKGKAADIFGNHRDARHPQPSRAAEHDDEVEYMPREEAKVTKEMRVAELDMLTKQVTPKFGQRQRRPMNNKEGNQVRTSNRAPTHVLKSPELHHEGTVQLCIRPSKSWQTAQRLDAFLSRLKFQDVDQFHELDHASCKLLSESCNSQILDTRARHEAQRRVKAAEAAEKRIGSRASSPIDSWPYGTDDKKEEKEKKPAAKGGRGKKKEEQEDRNQSKLNFAPQPVVPVPVRRSSRRSSNKHIEEISSDDERPVHLPKKPPPAHKNELYFCYPPTEKAAVSITQGDKFRVEVGEFLNDTLLEFGLRNKPTPDGWPAYDSVQRWTRNKNVFDKRFIIVPINEHFHWYLAVIINPRGILRPRDPESAPEISRPTTRATAGSTVGGSPGHSYSELTGDSKFHAGPKSSAGAQADKDASPEKKKETASDHQPAPDPPSAQPNQSPKRSLGQLSTPSISRKSPFFQSSPLTPALEGDGGEFPHPGDQSVDPLDVMSQQTDTERDEDVEMKDVRSGVQDIDLDGPPNSKNEKEGSDDEGTGSFIVTPTLLAMQQQQNQVENGAKLPLVTTVPDDDEGEENVKVKDLASAKKGRARGLDANFEDGRTWIITFDSLGGAHRAVGTNLSRWLQYEAKNKLNIDYEPEDAQYWHGKQGNFYDCGLFVVHYAKQLLQRPEEVLSFVQRRQPPEWSPQAGQWRADLDRFWQASETKNLRISWLSTMEDLASEWEKIEKERPKVADDAEGEGDASQVEEVTKEEREAEARMEEEVEQELKRRQEEIDKGEGEKGEEKREEEGDDTRGESEATENDMEKEQPPDGNAEDSEPPLHPDFDPSLDLQLDPEFICPENSTTSTPVISQTQQMPASVPIEPSSADSSAVSDAPAERGTSTVPDVDADMNTDTAVEDQQEKVAKINWESPIPNRQAPSIFDREQETEETGQEREMNGKVTMLIDDGDPILSSSLLLQTPGAYNSPTHGTHLRFGEENELESEGPGDETKEKEDETVRVKSHRQQEEEEEEKDAKNTIGPLPRTSRYFAPSNNDSTPHLTKPPFRSSAAKKPRHHGDRASSPIDDGPFAGLSESAPNANSRSRSGSIHEPASIPRKASRTTRIEGDDKGDEGDTDGLESGRKNTASRVPSPKKLAPASTYAPTSAKKAPKRVAGRNDIETRANKRAKGGSKGKGRQSTGASRDEAIELDSD</sequence>
<feature type="compositionally biased region" description="Basic residues" evidence="6">
    <location>
        <begin position="1318"/>
        <end position="1329"/>
    </location>
</feature>
<reference evidence="8 9" key="1">
    <citation type="submission" date="2015-01" db="EMBL/GenBank/DDBJ databases">
        <title>The Genome Sequence of Cryptococcus gattii Ram5.</title>
        <authorList>
            <consortium name="The Broad Institute Genomics Platform"/>
            <person name="Cuomo C."/>
            <person name="Litvintseva A."/>
            <person name="Chen Y."/>
            <person name="Heitman J."/>
            <person name="Sun S."/>
            <person name="Springer D."/>
            <person name="Dromer F."/>
            <person name="Young S."/>
            <person name="Zeng Q."/>
            <person name="Gargeya S."/>
            <person name="Abouelleil A."/>
            <person name="Alvarado L."/>
            <person name="Chapman S.B."/>
            <person name="Gainer-Dewar J."/>
            <person name="Goldberg J."/>
            <person name="Griggs A."/>
            <person name="Gujja S."/>
            <person name="Hansen M."/>
            <person name="Howarth C."/>
            <person name="Imamovic A."/>
            <person name="Larimer J."/>
            <person name="Murphy C."/>
            <person name="Naylor J."/>
            <person name="Pearson M."/>
            <person name="Priest M."/>
            <person name="Roberts A."/>
            <person name="Saif S."/>
            <person name="Shea T."/>
            <person name="Sykes S."/>
            <person name="Wortman J."/>
            <person name="Nusbaum C."/>
            <person name="Birren B."/>
        </authorList>
    </citation>
    <scope>NUCLEOTIDE SEQUENCE [LARGE SCALE GENOMIC DNA]</scope>
    <source>
        <strain evidence="8 9">Ram5</strain>
    </source>
</reference>
<dbReference type="GO" id="GO:0005737">
    <property type="term" value="C:cytoplasm"/>
    <property type="evidence" value="ECO:0007669"/>
    <property type="project" value="TreeGrafter"/>
</dbReference>
<dbReference type="GO" id="GO:0070139">
    <property type="term" value="F:SUMO-specific endopeptidase activity"/>
    <property type="evidence" value="ECO:0007669"/>
    <property type="project" value="TreeGrafter"/>
</dbReference>
<feature type="compositionally biased region" description="Polar residues" evidence="6">
    <location>
        <begin position="995"/>
        <end position="1011"/>
    </location>
</feature>
<evidence type="ECO:0000256" key="6">
    <source>
        <dbReference type="SAM" id="MobiDB-lite"/>
    </source>
</evidence>
<feature type="compositionally biased region" description="Acidic residues" evidence="6">
    <location>
        <begin position="1132"/>
        <end position="1141"/>
    </location>
</feature>
<evidence type="ECO:0000256" key="4">
    <source>
        <dbReference type="ARBA" id="ARBA00022786"/>
    </source>
</evidence>
<feature type="compositionally biased region" description="Polar residues" evidence="6">
    <location>
        <begin position="62"/>
        <end position="96"/>
    </location>
</feature>
<feature type="region of interest" description="Disordered" evidence="6">
    <location>
        <begin position="1058"/>
        <end position="1094"/>
    </location>
</feature>
<feature type="region of interest" description="Disordered" evidence="6">
    <location>
        <begin position="1"/>
        <end position="185"/>
    </location>
</feature>
<proteinExistence type="inferred from homology"/>
<feature type="compositionally biased region" description="Polar residues" evidence="6">
    <location>
        <begin position="1106"/>
        <end position="1123"/>
    </location>
</feature>
<keyword evidence="4" id="KW-0833">Ubl conjugation pathway</keyword>
<keyword evidence="3" id="KW-0645">Protease</keyword>
<feature type="compositionally biased region" description="Basic and acidic residues" evidence="6">
    <location>
        <begin position="342"/>
        <end position="353"/>
    </location>
</feature>
<dbReference type="Gene3D" id="3.30.310.130">
    <property type="entry name" value="Ubiquitin-related"/>
    <property type="match status" value="1"/>
</dbReference>
<keyword evidence="2" id="KW-0597">Phosphoprotein</keyword>